<dbReference type="SUPFAM" id="SSF47005">
    <property type="entry name" value="Peripheral subunit-binding domain of 2-oxo acid dehydrogenase complex"/>
    <property type="match status" value="1"/>
</dbReference>
<evidence type="ECO:0000259" key="8">
    <source>
        <dbReference type="PROSITE" id="PS50968"/>
    </source>
</evidence>
<dbReference type="SUPFAM" id="SSF51230">
    <property type="entry name" value="Single hybrid motif"/>
    <property type="match status" value="1"/>
</dbReference>
<evidence type="ECO:0000256" key="1">
    <source>
        <dbReference type="ARBA" id="ARBA00001938"/>
    </source>
</evidence>
<keyword evidence="11" id="KW-1185">Reference proteome</keyword>
<dbReference type="RefSeq" id="WP_221875652.1">
    <property type="nucleotide sequence ID" value="NZ_JACWFH010000036.1"/>
</dbReference>
<dbReference type="InterPro" id="IPR004167">
    <property type="entry name" value="PSBD"/>
</dbReference>
<comment type="cofactor">
    <cofactor evidence="1 6">
        <name>(R)-lipoate</name>
        <dbReference type="ChEBI" id="CHEBI:83088"/>
    </cofactor>
</comment>
<sequence>MVSELKIPKIGVEMQSAVIDEWDIDDGSQVEKGEILLKIQTEKVTYEIESPDTGYVKILGKEGDEYDVGSVVAVIAESQEQLERYQQPNNGVPQEKNQERYHEENHSIEQENTLSKLEQEIRKKNRKVKATPLAKKIAKGMGIDLTTLSGTGPGGAIIKRDVFKAQENASTTKQEESGTAALQTHSETELDKLVAKRSPLKGIRKTIATHMMASLQTSAQLTDINEIEVSKLVKFRKELNEDLASHLGFTISFNHLFIKAVSIILKELPIMNSSIIEEEVVQWKSVNLGFALSVEGGLVVPVIKNVDQLSLNEIATKFNDLVARGKAGILTADDLSGGTFTITNIGSYGGYISTPIINQPQVAILGLGQIKEKPIVNENREITVGDLIGYSLTFDHRLIDGATAGEFQNKFAHIMRNPKLLLVK</sequence>
<evidence type="ECO:0000259" key="9">
    <source>
        <dbReference type="PROSITE" id="PS51826"/>
    </source>
</evidence>
<evidence type="ECO:0000313" key="11">
    <source>
        <dbReference type="Proteomes" id="UP000769780"/>
    </source>
</evidence>
<evidence type="ECO:0000256" key="3">
    <source>
        <dbReference type="ARBA" id="ARBA00022679"/>
    </source>
</evidence>
<evidence type="ECO:0000313" key="10">
    <source>
        <dbReference type="EMBL" id="MBY0099437.1"/>
    </source>
</evidence>
<dbReference type="InterPro" id="IPR003016">
    <property type="entry name" value="2-oxoA_DH_lipoyl-BS"/>
</dbReference>
<dbReference type="Pfam" id="PF00198">
    <property type="entry name" value="2-oxoacid_dh"/>
    <property type="match status" value="1"/>
</dbReference>
<dbReference type="CDD" id="cd06849">
    <property type="entry name" value="lipoyl_domain"/>
    <property type="match status" value="1"/>
</dbReference>
<feature type="region of interest" description="Disordered" evidence="7">
    <location>
        <begin position="85"/>
        <end position="111"/>
    </location>
</feature>
<dbReference type="Pfam" id="PF02817">
    <property type="entry name" value="E3_binding"/>
    <property type="match status" value="1"/>
</dbReference>
<dbReference type="EMBL" id="JACWFH010000036">
    <property type="protein sequence ID" value="MBY0099437.1"/>
    <property type="molecule type" value="Genomic_DNA"/>
</dbReference>
<organism evidence="10 11">
    <name type="scientific">Mesobacillus maritimus</name>
    <dbReference type="NCBI Taxonomy" id="1643336"/>
    <lineage>
        <taxon>Bacteria</taxon>
        <taxon>Bacillati</taxon>
        <taxon>Bacillota</taxon>
        <taxon>Bacilli</taxon>
        <taxon>Bacillales</taxon>
        <taxon>Bacillaceae</taxon>
        <taxon>Mesobacillus</taxon>
    </lineage>
</organism>
<accession>A0ABS7KB05</accession>
<dbReference type="Pfam" id="PF00364">
    <property type="entry name" value="Biotin_lipoyl"/>
    <property type="match status" value="1"/>
</dbReference>
<dbReference type="PANTHER" id="PTHR43178:SF5">
    <property type="entry name" value="LIPOAMIDE ACYLTRANSFERASE COMPONENT OF BRANCHED-CHAIN ALPHA-KETO ACID DEHYDROGENASE COMPLEX, MITOCHONDRIAL"/>
    <property type="match status" value="1"/>
</dbReference>
<dbReference type="PROSITE" id="PS51826">
    <property type="entry name" value="PSBD"/>
    <property type="match status" value="1"/>
</dbReference>
<gene>
    <name evidence="10" type="ORF">H0185_21960</name>
</gene>
<dbReference type="PROSITE" id="PS50968">
    <property type="entry name" value="BIOTINYL_LIPOYL"/>
    <property type="match status" value="1"/>
</dbReference>
<dbReference type="InterPro" id="IPR023213">
    <property type="entry name" value="CAT-like_dom_sf"/>
</dbReference>
<dbReference type="InterPro" id="IPR001078">
    <property type="entry name" value="2-oxoacid_DH_actylTfrase"/>
</dbReference>
<dbReference type="InterPro" id="IPR000089">
    <property type="entry name" value="Biotin_lipoyl"/>
</dbReference>
<evidence type="ECO:0000256" key="7">
    <source>
        <dbReference type="SAM" id="MobiDB-lite"/>
    </source>
</evidence>
<evidence type="ECO:0000256" key="5">
    <source>
        <dbReference type="ARBA" id="ARBA00023315"/>
    </source>
</evidence>
<dbReference type="Gene3D" id="3.30.559.10">
    <property type="entry name" value="Chloramphenicol acetyltransferase-like domain"/>
    <property type="match status" value="1"/>
</dbReference>
<feature type="domain" description="Lipoyl-binding" evidence="8">
    <location>
        <begin position="2"/>
        <end position="76"/>
    </location>
</feature>
<keyword evidence="4 6" id="KW-0450">Lipoyl</keyword>
<reference evidence="10 11" key="1">
    <citation type="submission" date="2020-07" db="EMBL/GenBank/DDBJ databases">
        <title>Fungal Genomes of the International Space Station.</title>
        <authorList>
            <person name="Seuylemezian A."/>
            <person name="Singh N.K."/>
            <person name="Wood J."/>
            <person name="Venkateswaran K."/>
        </authorList>
    </citation>
    <scope>NUCLEOTIDE SEQUENCE [LARGE SCALE GENOMIC DNA]</scope>
    <source>
        <strain evidence="10 11">PL-B2</strain>
    </source>
</reference>
<keyword evidence="5 6" id="KW-0012">Acyltransferase</keyword>
<proteinExistence type="inferred from homology"/>
<evidence type="ECO:0000256" key="6">
    <source>
        <dbReference type="RuleBase" id="RU003423"/>
    </source>
</evidence>
<dbReference type="InterPro" id="IPR050743">
    <property type="entry name" value="2-oxoacid_DH_E2_comp"/>
</dbReference>
<dbReference type="Proteomes" id="UP000769780">
    <property type="component" value="Unassembled WGS sequence"/>
</dbReference>
<comment type="caution">
    <text evidence="10">The sequence shown here is derived from an EMBL/GenBank/DDBJ whole genome shotgun (WGS) entry which is preliminary data.</text>
</comment>
<feature type="domain" description="Peripheral subunit-binding (PSBD)" evidence="9">
    <location>
        <begin position="129"/>
        <end position="166"/>
    </location>
</feature>
<evidence type="ECO:0000256" key="4">
    <source>
        <dbReference type="ARBA" id="ARBA00022823"/>
    </source>
</evidence>
<name>A0ABS7KB05_9BACI</name>
<feature type="compositionally biased region" description="Basic and acidic residues" evidence="7">
    <location>
        <begin position="96"/>
        <end position="109"/>
    </location>
</feature>
<dbReference type="InterPro" id="IPR036625">
    <property type="entry name" value="E3-bd_dom_sf"/>
</dbReference>
<dbReference type="InterPro" id="IPR011053">
    <property type="entry name" value="Single_hybrid_motif"/>
</dbReference>
<dbReference type="EC" id="2.3.1.-" evidence="6"/>
<dbReference type="PANTHER" id="PTHR43178">
    <property type="entry name" value="DIHYDROLIPOAMIDE ACETYLTRANSFERASE COMPONENT OF PYRUVATE DEHYDROGENASE COMPLEX"/>
    <property type="match status" value="1"/>
</dbReference>
<comment type="similarity">
    <text evidence="2 6">Belongs to the 2-oxoacid dehydrogenase family.</text>
</comment>
<dbReference type="Gene3D" id="4.10.320.10">
    <property type="entry name" value="E3-binding domain"/>
    <property type="match status" value="1"/>
</dbReference>
<dbReference type="SUPFAM" id="SSF52777">
    <property type="entry name" value="CoA-dependent acyltransferases"/>
    <property type="match status" value="1"/>
</dbReference>
<protein>
    <recommendedName>
        <fullName evidence="6">Dihydrolipoamide acetyltransferase component of pyruvate dehydrogenase complex</fullName>
        <ecNumber evidence="6">2.3.1.-</ecNumber>
    </recommendedName>
</protein>
<dbReference type="PROSITE" id="PS00189">
    <property type="entry name" value="LIPOYL"/>
    <property type="match status" value="1"/>
</dbReference>
<dbReference type="Gene3D" id="2.40.50.100">
    <property type="match status" value="1"/>
</dbReference>
<keyword evidence="3 6" id="KW-0808">Transferase</keyword>
<evidence type="ECO:0000256" key="2">
    <source>
        <dbReference type="ARBA" id="ARBA00007317"/>
    </source>
</evidence>